<dbReference type="OrthoDB" id="9773411at2"/>
<dbReference type="PANTHER" id="PTHR38340">
    <property type="entry name" value="S-LAYER PROTEIN"/>
    <property type="match status" value="1"/>
</dbReference>
<organism evidence="3 4">
    <name type="scientific">Sphingomonas jatrophae</name>
    <dbReference type="NCBI Taxonomy" id="1166337"/>
    <lineage>
        <taxon>Bacteria</taxon>
        <taxon>Pseudomonadati</taxon>
        <taxon>Pseudomonadota</taxon>
        <taxon>Alphaproteobacteria</taxon>
        <taxon>Sphingomonadales</taxon>
        <taxon>Sphingomonadaceae</taxon>
        <taxon>Sphingomonas</taxon>
    </lineage>
</organism>
<evidence type="ECO:0000256" key="2">
    <source>
        <dbReference type="ARBA" id="ARBA00022525"/>
    </source>
</evidence>
<protein>
    <submittedName>
        <fullName evidence="3">Ca2+-binding protein, RTX toxin-related</fullName>
    </submittedName>
</protein>
<proteinExistence type="predicted"/>
<dbReference type="PRINTS" id="PR00313">
    <property type="entry name" value="CABNDNGRPT"/>
</dbReference>
<dbReference type="STRING" id="1166337.SAMN05192580_0274"/>
<dbReference type="Gene3D" id="2.150.10.10">
    <property type="entry name" value="Serralysin-like metalloprotease, C-terminal"/>
    <property type="match status" value="3"/>
</dbReference>
<dbReference type="PROSITE" id="PS00330">
    <property type="entry name" value="HEMOLYSIN_CALCIUM"/>
    <property type="match status" value="4"/>
</dbReference>
<evidence type="ECO:0000313" key="4">
    <source>
        <dbReference type="Proteomes" id="UP000198824"/>
    </source>
</evidence>
<dbReference type="Pfam" id="PF00353">
    <property type="entry name" value="HemolysinCabind"/>
    <property type="match status" value="4"/>
</dbReference>
<reference evidence="3 4" key="1">
    <citation type="submission" date="2016-10" db="EMBL/GenBank/DDBJ databases">
        <authorList>
            <person name="de Groot N.N."/>
        </authorList>
    </citation>
    <scope>NUCLEOTIDE SEQUENCE [LARGE SCALE GENOMIC DNA]</scope>
    <source>
        <strain evidence="3 4">S5-249</strain>
    </source>
</reference>
<comment type="subcellular location">
    <subcellularLocation>
        <location evidence="1">Secreted</location>
    </subcellularLocation>
</comment>
<dbReference type="Proteomes" id="UP000198824">
    <property type="component" value="Unassembled WGS sequence"/>
</dbReference>
<evidence type="ECO:0000313" key="3">
    <source>
        <dbReference type="EMBL" id="SFR78361.1"/>
    </source>
</evidence>
<dbReference type="RefSeq" id="WP_093309593.1">
    <property type="nucleotide sequence ID" value="NZ_FOZG01000001.1"/>
</dbReference>
<dbReference type="InterPro" id="IPR050557">
    <property type="entry name" value="RTX_toxin/Mannuronan_C5-epim"/>
</dbReference>
<dbReference type="GO" id="GO:0005615">
    <property type="term" value="C:extracellular space"/>
    <property type="evidence" value="ECO:0007669"/>
    <property type="project" value="InterPro"/>
</dbReference>
<accession>A0A1I6JHA9</accession>
<dbReference type="PANTHER" id="PTHR38340:SF1">
    <property type="entry name" value="S-LAYER PROTEIN"/>
    <property type="match status" value="1"/>
</dbReference>
<keyword evidence="4" id="KW-1185">Reference proteome</keyword>
<dbReference type="InterPro" id="IPR018511">
    <property type="entry name" value="Hemolysin-typ_Ca-bd_CS"/>
</dbReference>
<dbReference type="SUPFAM" id="SSF51120">
    <property type="entry name" value="beta-Roll"/>
    <property type="match status" value="4"/>
</dbReference>
<dbReference type="Gene3D" id="2.160.20.160">
    <property type="match status" value="1"/>
</dbReference>
<evidence type="ECO:0000256" key="1">
    <source>
        <dbReference type="ARBA" id="ARBA00004613"/>
    </source>
</evidence>
<dbReference type="InterPro" id="IPR011049">
    <property type="entry name" value="Serralysin-like_metalloprot_C"/>
</dbReference>
<sequence>MADITGTAGDDTLAGTPLDDVIRPGGGFDTVDGGAGNDRLLVDFSAGNLVRARFPSHVTLDAEGWSGTIQSRVSDDVVSFSRVERIEARLGARDDWFYATITGPVAGRSLAIDAGGGSYDRLSLLATALSNVTFKVGASGGVTNSFGSTFNGFESYEVRVDGGTNAIATAGGADVIEVGAGTSNIASGAGDDTIVTRGGRDRIDGGAGRDIWVIDYAATTEGVSVVQNGLYDTPFIQDRSYAAGIETIDARLGSGNDFVRLIDSAGSSVASGSGADSFTLLRPNGITIDGGAGYDYARIDLSGTNRFWETELHSDGTGGFAGTISRYNGVDLAGIEKLSVTLADGVDLVTIDGAAFVAGAQVQMDGGLGADHLTLSLAAFPGARATVRADGTMLVGKNLFSGFESFRFEGSAGNDELGGGFSNYIDAGAGNDILRAGAGADLLFGGDGYDQFYGLGSGDEATGGTGPDVYYVEDVSAGLPMIHEDVDGGFDMIVSSVGFALPQNVERLRLTGSADVYGYGSIGADQIFGNAGNNLLIGDAGNDTIEGGDGIDYLSGGTGSDSLRGGAGTDVFVFDTLETAAERDTVLDFTLGEDRVQLDRSIFSAFADEPLGAALGAENFRLGTRALDADDHVIYNAGVGGLFYDPDGNGIVAALLIARFIGNPLLSAGDFTLA</sequence>
<name>A0A1I6JHA9_9SPHN</name>
<dbReference type="EMBL" id="FOZG01000001">
    <property type="protein sequence ID" value="SFR78361.1"/>
    <property type="molecule type" value="Genomic_DNA"/>
</dbReference>
<dbReference type="AlphaFoldDB" id="A0A1I6JHA9"/>
<keyword evidence="2" id="KW-0964">Secreted</keyword>
<dbReference type="InterPro" id="IPR001343">
    <property type="entry name" value="Hemolysn_Ca-bd"/>
</dbReference>
<dbReference type="GO" id="GO:0005509">
    <property type="term" value="F:calcium ion binding"/>
    <property type="evidence" value="ECO:0007669"/>
    <property type="project" value="InterPro"/>
</dbReference>
<gene>
    <name evidence="3" type="ORF">SAMN05192580_0274</name>
</gene>